<keyword evidence="2" id="KW-1185">Reference proteome</keyword>
<dbReference type="Proteomes" id="UP000784294">
    <property type="component" value="Unassembled WGS sequence"/>
</dbReference>
<dbReference type="AlphaFoldDB" id="A0A448WEJ1"/>
<accession>A0A448WEJ1</accession>
<evidence type="ECO:0000313" key="2">
    <source>
        <dbReference type="Proteomes" id="UP000784294"/>
    </source>
</evidence>
<proteinExistence type="predicted"/>
<gene>
    <name evidence="1" type="ORF">PXEA_LOCUS3293</name>
</gene>
<sequence length="74" mass="8525">MGYITQLTCDVRHVKETDNIIAGTLFCIVMVSVVPDARIDYQAMAEAQERELKTNDTEFWNELEKLTRICLSNE</sequence>
<name>A0A448WEJ1_9PLAT</name>
<reference evidence="1" key="1">
    <citation type="submission" date="2018-11" db="EMBL/GenBank/DDBJ databases">
        <authorList>
            <consortium name="Pathogen Informatics"/>
        </authorList>
    </citation>
    <scope>NUCLEOTIDE SEQUENCE</scope>
</reference>
<organism evidence="1 2">
    <name type="scientific">Protopolystoma xenopodis</name>
    <dbReference type="NCBI Taxonomy" id="117903"/>
    <lineage>
        <taxon>Eukaryota</taxon>
        <taxon>Metazoa</taxon>
        <taxon>Spiralia</taxon>
        <taxon>Lophotrochozoa</taxon>
        <taxon>Platyhelminthes</taxon>
        <taxon>Monogenea</taxon>
        <taxon>Polyopisthocotylea</taxon>
        <taxon>Polystomatidea</taxon>
        <taxon>Polystomatidae</taxon>
        <taxon>Protopolystoma</taxon>
    </lineage>
</organism>
<comment type="caution">
    <text evidence="1">The sequence shown here is derived from an EMBL/GenBank/DDBJ whole genome shotgun (WGS) entry which is preliminary data.</text>
</comment>
<evidence type="ECO:0000313" key="1">
    <source>
        <dbReference type="EMBL" id="VEL09853.1"/>
    </source>
</evidence>
<dbReference type="EMBL" id="CAAALY010007407">
    <property type="protein sequence ID" value="VEL09853.1"/>
    <property type="molecule type" value="Genomic_DNA"/>
</dbReference>
<protein>
    <submittedName>
        <fullName evidence="1">Uncharacterized protein</fullName>
    </submittedName>
</protein>